<dbReference type="AlphaFoldDB" id="A0A9X3NMB6"/>
<dbReference type="InterPro" id="IPR001789">
    <property type="entry name" value="Sig_transdc_resp-reg_receiver"/>
</dbReference>
<accession>A0A9X3NMB6</accession>
<dbReference type="PROSITE" id="PS50110">
    <property type="entry name" value="RESPONSE_REGULATORY"/>
    <property type="match status" value="1"/>
</dbReference>
<keyword evidence="2" id="KW-0238">DNA-binding</keyword>
<dbReference type="EMBL" id="JAJAQC010000029">
    <property type="protein sequence ID" value="MDA0566057.1"/>
    <property type="molecule type" value="Genomic_DNA"/>
</dbReference>
<evidence type="ECO:0000256" key="1">
    <source>
        <dbReference type="ARBA" id="ARBA00022553"/>
    </source>
</evidence>
<dbReference type="InterPro" id="IPR039420">
    <property type="entry name" value="WalR-like"/>
</dbReference>
<proteinExistence type="predicted"/>
<evidence type="ECO:0000259" key="5">
    <source>
        <dbReference type="PROSITE" id="PS50110"/>
    </source>
</evidence>
<dbReference type="PROSITE" id="PS50043">
    <property type="entry name" value="HTH_LUXR_2"/>
    <property type="match status" value="1"/>
</dbReference>
<dbReference type="GO" id="GO:0003677">
    <property type="term" value="F:DNA binding"/>
    <property type="evidence" value="ECO:0007669"/>
    <property type="project" value="UniProtKB-KW"/>
</dbReference>
<evidence type="ECO:0000256" key="3">
    <source>
        <dbReference type="PROSITE-ProRule" id="PRU00169"/>
    </source>
</evidence>
<dbReference type="SMART" id="SM00448">
    <property type="entry name" value="REC"/>
    <property type="match status" value="1"/>
</dbReference>
<organism evidence="6 7">
    <name type="scientific">Streptomonospora mangrovi</name>
    <dbReference type="NCBI Taxonomy" id="2883123"/>
    <lineage>
        <taxon>Bacteria</taxon>
        <taxon>Bacillati</taxon>
        <taxon>Actinomycetota</taxon>
        <taxon>Actinomycetes</taxon>
        <taxon>Streptosporangiales</taxon>
        <taxon>Nocardiopsidaceae</taxon>
        <taxon>Streptomonospora</taxon>
    </lineage>
</organism>
<sequence length="206" mass="22423">MADDHTLLREALREVLLTEGDFRIVGEAGDGESVVDCVSRVRPDVVLLDVDMPRSSPVQTATRLQAVSPGTAVIVLTMYDEPQLVKDMLQVGISGYLHKGISRRDLIAAIHSAANGQQQVTMSVSRDTMVSVGSGSSGLLSEREQEVLSLVAVAMSNRQIAMRLSITEGTVKRHLRNIFGKLGAESRMDAVNKNKAVVAERYHRRA</sequence>
<dbReference type="InterPro" id="IPR016032">
    <property type="entry name" value="Sig_transdc_resp-reg_C-effctor"/>
</dbReference>
<dbReference type="Pfam" id="PF00072">
    <property type="entry name" value="Response_reg"/>
    <property type="match status" value="1"/>
</dbReference>
<dbReference type="PRINTS" id="PR00038">
    <property type="entry name" value="HTHLUXR"/>
</dbReference>
<dbReference type="CDD" id="cd17535">
    <property type="entry name" value="REC_NarL-like"/>
    <property type="match status" value="1"/>
</dbReference>
<dbReference type="PANTHER" id="PTHR43214">
    <property type="entry name" value="TWO-COMPONENT RESPONSE REGULATOR"/>
    <property type="match status" value="1"/>
</dbReference>
<dbReference type="CDD" id="cd06170">
    <property type="entry name" value="LuxR_C_like"/>
    <property type="match status" value="1"/>
</dbReference>
<name>A0A9X3NMB6_9ACTN</name>
<dbReference type="Gene3D" id="3.40.50.2300">
    <property type="match status" value="1"/>
</dbReference>
<dbReference type="InterPro" id="IPR058245">
    <property type="entry name" value="NreC/VraR/RcsB-like_REC"/>
</dbReference>
<dbReference type="GO" id="GO:0000160">
    <property type="term" value="P:phosphorelay signal transduction system"/>
    <property type="evidence" value="ECO:0007669"/>
    <property type="project" value="InterPro"/>
</dbReference>
<dbReference type="SUPFAM" id="SSF52172">
    <property type="entry name" value="CheY-like"/>
    <property type="match status" value="1"/>
</dbReference>
<evidence type="ECO:0000313" key="7">
    <source>
        <dbReference type="Proteomes" id="UP001140076"/>
    </source>
</evidence>
<feature type="domain" description="Response regulatory" evidence="5">
    <location>
        <begin position="1"/>
        <end position="114"/>
    </location>
</feature>
<dbReference type="Pfam" id="PF00196">
    <property type="entry name" value="GerE"/>
    <property type="match status" value="1"/>
</dbReference>
<dbReference type="InterPro" id="IPR000792">
    <property type="entry name" value="Tscrpt_reg_LuxR_C"/>
</dbReference>
<evidence type="ECO:0000313" key="6">
    <source>
        <dbReference type="EMBL" id="MDA0566057.1"/>
    </source>
</evidence>
<dbReference type="InterPro" id="IPR011006">
    <property type="entry name" value="CheY-like_superfamily"/>
</dbReference>
<dbReference type="GO" id="GO:0006355">
    <property type="term" value="P:regulation of DNA-templated transcription"/>
    <property type="evidence" value="ECO:0007669"/>
    <property type="project" value="InterPro"/>
</dbReference>
<feature type="modified residue" description="4-aspartylphosphate" evidence="3">
    <location>
        <position position="49"/>
    </location>
</feature>
<keyword evidence="7" id="KW-1185">Reference proteome</keyword>
<keyword evidence="1 3" id="KW-0597">Phosphoprotein</keyword>
<protein>
    <submittedName>
        <fullName evidence="6">Response regulator transcription factor</fullName>
    </submittedName>
</protein>
<dbReference type="SMART" id="SM00421">
    <property type="entry name" value="HTH_LUXR"/>
    <property type="match status" value="1"/>
</dbReference>
<dbReference type="SUPFAM" id="SSF46894">
    <property type="entry name" value="C-terminal effector domain of the bipartite response regulators"/>
    <property type="match status" value="1"/>
</dbReference>
<reference evidence="6" key="1">
    <citation type="submission" date="2021-10" db="EMBL/GenBank/DDBJ databases">
        <title>Streptomonospora sp. nov., isolated from mangrove soil.</title>
        <authorList>
            <person name="Chen X."/>
            <person name="Ge X."/>
            <person name="Liu W."/>
        </authorList>
    </citation>
    <scope>NUCLEOTIDE SEQUENCE</scope>
    <source>
        <strain evidence="6">S1-112</strain>
    </source>
</reference>
<evidence type="ECO:0000256" key="2">
    <source>
        <dbReference type="ARBA" id="ARBA00023125"/>
    </source>
</evidence>
<dbReference type="Proteomes" id="UP001140076">
    <property type="component" value="Unassembled WGS sequence"/>
</dbReference>
<gene>
    <name evidence="6" type="ORF">LG943_17295</name>
</gene>
<comment type="caution">
    <text evidence="6">The sequence shown here is derived from an EMBL/GenBank/DDBJ whole genome shotgun (WGS) entry which is preliminary data.</text>
</comment>
<feature type="domain" description="HTH luxR-type" evidence="4">
    <location>
        <begin position="133"/>
        <end position="198"/>
    </location>
</feature>
<evidence type="ECO:0000259" key="4">
    <source>
        <dbReference type="PROSITE" id="PS50043"/>
    </source>
</evidence>